<dbReference type="GO" id="GO:0003700">
    <property type="term" value="F:DNA-binding transcription factor activity"/>
    <property type="evidence" value="ECO:0007669"/>
    <property type="project" value="InterPro"/>
</dbReference>
<dbReference type="InterPro" id="IPR020449">
    <property type="entry name" value="Tscrpt_reg_AraC-type_HTH"/>
</dbReference>
<dbReference type="Gene3D" id="1.10.10.60">
    <property type="entry name" value="Homeodomain-like"/>
    <property type="match status" value="2"/>
</dbReference>
<reference evidence="5 6" key="1">
    <citation type="submission" date="2011-01" db="EMBL/GenBank/DDBJ databases">
        <authorList>
            <person name="Muzny D."/>
            <person name="Qin X."/>
            <person name="Deng J."/>
            <person name="Jiang H."/>
            <person name="Liu Y."/>
            <person name="Qu J."/>
            <person name="Song X.-Z."/>
            <person name="Zhang L."/>
            <person name="Thornton R."/>
            <person name="Coyle M."/>
            <person name="Francisco L."/>
            <person name="Jackson L."/>
            <person name="Javaid M."/>
            <person name="Korchina V."/>
            <person name="Kovar C."/>
            <person name="Mata R."/>
            <person name="Mathew T."/>
            <person name="Ngo R."/>
            <person name="Nguyen L."/>
            <person name="Nguyen N."/>
            <person name="Okwuonu G."/>
            <person name="Ongeri F."/>
            <person name="Pham C."/>
            <person name="Simmons D."/>
            <person name="Wilczek-Boney K."/>
            <person name="Hale W."/>
            <person name="Jakkamsetti A."/>
            <person name="Pham P."/>
            <person name="Ruth R."/>
            <person name="San Lucas F."/>
            <person name="Warren J."/>
            <person name="Zhang J."/>
            <person name="Zhao Z."/>
            <person name="Zhou C."/>
            <person name="Zhu D."/>
            <person name="Lee S."/>
            <person name="Bess C."/>
            <person name="Blankenburg K."/>
            <person name="Forbes L."/>
            <person name="Fu Q."/>
            <person name="Gubbala S."/>
            <person name="Hirani K."/>
            <person name="Jayaseelan J.C."/>
            <person name="Lara F."/>
            <person name="Munidasa M."/>
            <person name="Palculict T."/>
            <person name="Patil S."/>
            <person name="Pu L.-L."/>
            <person name="Saada N."/>
            <person name="Tang L."/>
            <person name="Weissenberger G."/>
            <person name="Zhu Y."/>
            <person name="Hemphill L."/>
            <person name="Shang Y."/>
            <person name="Youmans B."/>
            <person name="Ayvaz T."/>
            <person name="Ross M."/>
            <person name="Santibanez J."/>
            <person name="Aqrawi P."/>
            <person name="Gross S."/>
            <person name="Joshi V."/>
            <person name="Fowler G."/>
            <person name="Nazareth L."/>
            <person name="Reid J."/>
            <person name="Worley K."/>
            <person name="Petrosino J."/>
            <person name="Highlander S."/>
            <person name="Gibbs R."/>
        </authorList>
    </citation>
    <scope>NUCLEOTIDE SEQUENCE [LARGE SCALE GENOMIC DNA]</scope>
    <source>
        <strain evidence="5 6">ATCC 33394</strain>
    </source>
</reference>
<dbReference type="InterPro" id="IPR050204">
    <property type="entry name" value="AraC_XylS_family_regulators"/>
</dbReference>
<protein>
    <submittedName>
        <fullName evidence="5">Transcriptional regulator, AraC family</fullName>
    </submittedName>
</protein>
<dbReference type="PRINTS" id="PR00032">
    <property type="entry name" value="HTHARAC"/>
</dbReference>
<dbReference type="PROSITE" id="PS01124">
    <property type="entry name" value="HTH_ARAC_FAMILY_2"/>
    <property type="match status" value="1"/>
</dbReference>
<keyword evidence="2" id="KW-0238">DNA-binding</keyword>
<evidence type="ECO:0000259" key="4">
    <source>
        <dbReference type="PROSITE" id="PS01124"/>
    </source>
</evidence>
<evidence type="ECO:0000313" key="5">
    <source>
        <dbReference type="EMBL" id="EGC17295.1"/>
    </source>
</evidence>
<dbReference type="Pfam" id="PF12833">
    <property type="entry name" value="HTH_18"/>
    <property type="match status" value="1"/>
</dbReference>
<dbReference type="HOGENOM" id="CLU_000445_81_0_4"/>
<dbReference type="EMBL" id="AEWV01000021">
    <property type="protein sequence ID" value="EGC17295.1"/>
    <property type="molecule type" value="Genomic_DNA"/>
</dbReference>
<dbReference type="PANTHER" id="PTHR46796">
    <property type="entry name" value="HTH-TYPE TRANSCRIPTIONAL ACTIVATOR RHAS-RELATED"/>
    <property type="match status" value="1"/>
</dbReference>
<dbReference type="SMART" id="SM00342">
    <property type="entry name" value="HTH_ARAC"/>
    <property type="match status" value="1"/>
</dbReference>
<comment type="caution">
    <text evidence="5">The sequence shown here is derived from an EMBL/GenBank/DDBJ whole genome shotgun (WGS) entry which is preliminary data.</text>
</comment>
<dbReference type="AlphaFoldDB" id="F0EZH4"/>
<evidence type="ECO:0000256" key="1">
    <source>
        <dbReference type="ARBA" id="ARBA00023015"/>
    </source>
</evidence>
<name>F0EZH4_9NEIS</name>
<dbReference type="Pfam" id="PF12852">
    <property type="entry name" value="Cupin_6"/>
    <property type="match status" value="1"/>
</dbReference>
<dbReference type="InterPro" id="IPR018062">
    <property type="entry name" value="HTH_AraC-typ_CS"/>
</dbReference>
<gene>
    <name evidence="5" type="primary">mtrA</name>
    <name evidence="5" type="ORF">HMPREF9098_1311</name>
</gene>
<evidence type="ECO:0000256" key="2">
    <source>
        <dbReference type="ARBA" id="ARBA00023125"/>
    </source>
</evidence>
<accession>F0EZH4</accession>
<keyword evidence="6" id="KW-1185">Reference proteome</keyword>
<dbReference type="PANTHER" id="PTHR46796:SF13">
    <property type="entry name" value="HTH-TYPE TRANSCRIPTIONAL ACTIVATOR RHAS"/>
    <property type="match status" value="1"/>
</dbReference>
<dbReference type="InterPro" id="IPR032783">
    <property type="entry name" value="AraC_lig"/>
</dbReference>
<keyword evidence="3" id="KW-0804">Transcription</keyword>
<dbReference type="Proteomes" id="UP000004088">
    <property type="component" value="Unassembled WGS sequence"/>
</dbReference>
<keyword evidence="1" id="KW-0805">Transcription regulation</keyword>
<organism evidence="5 6">
    <name type="scientific">Kingella denitrificans ATCC 33394</name>
    <dbReference type="NCBI Taxonomy" id="888741"/>
    <lineage>
        <taxon>Bacteria</taxon>
        <taxon>Pseudomonadati</taxon>
        <taxon>Pseudomonadota</taxon>
        <taxon>Betaproteobacteria</taxon>
        <taxon>Neisseriales</taxon>
        <taxon>Neisseriaceae</taxon>
        <taxon>Kingella</taxon>
    </lineage>
</organism>
<dbReference type="SUPFAM" id="SSF46689">
    <property type="entry name" value="Homeodomain-like"/>
    <property type="match status" value="2"/>
</dbReference>
<proteinExistence type="predicted"/>
<dbReference type="InterPro" id="IPR018060">
    <property type="entry name" value="HTH_AraC"/>
</dbReference>
<dbReference type="PROSITE" id="PS00041">
    <property type="entry name" value="HTH_ARAC_FAMILY_1"/>
    <property type="match status" value="2"/>
</dbReference>
<feature type="domain" description="HTH araC/xylS-type" evidence="4">
    <location>
        <begin position="223"/>
        <end position="324"/>
    </location>
</feature>
<evidence type="ECO:0000313" key="6">
    <source>
        <dbReference type="Proteomes" id="UP000004088"/>
    </source>
</evidence>
<dbReference type="InterPro" id="IPR009057">
    <property type="entry name" value="Homeodomain-like_sf"/>
</dbReference>
<sequence length="338" mass="37336">MNGIIAIIRLLQSSKNLIHWQKTLMDTLDKLIELAQITGSVDIQCLFRDKWYAPHERRRAHGIAHLVIAGESYIKIEGEAEARRLKAGDLIFFPRSAEHVLSSEAACNNCGDTPHINNSGAFTVASSNSGGEKGLDLFCARFEYDEHADIMHDLPETVLISMNHPSLQCLVSMLQYESAHTLSGSRAIVNALSSVLLVLIVRAYLEQGGEAPLGGILNGLRDKRLRQLIQTVVSRPEDEWNIEKMTALANLSRAQLMRLFKQQTGISPHAFVNLIRLRQAAVLLRQTADSVLSIALNVGFQSETHFGKAFKKQYGISPGQYRKNEAADTAAIPLSNGI</sequence>
<dbReference type="GO" id="GO:0043565">
    <property type="term" value="F:sequence-specific DNA binding"/>
    <property type="evidence" value="ECO:0007669"/>
    <property type="project" value="InterPro"/>
</dbReference>
<dbReference type="STRING" id="888741.HMPREF9098_1311"/>
<evidence type="ECO:0000256" key="3">
    <source>
        <dbReference type="ARBA" id="ARBA00023163"/>
    </source>
</evidence>